<sequence>MKLLAVSLITSITLFAQLADAKTLRIASEGSYPPFSYINSNNKLQGFDIDISYALCKKINVECSITTQDFEGMIPGLLAKKYDVIIASLALTEERLKKIDFTDAYYNTALAIIIAKDSEIKEISAQAFKGKNLGVQSNTTQAAYAEDHYASEGVNIKLYPTAIEVSRDLLSHRLDLIIFDKLQALNWLENEGRDCCKLLGTLEGTEFPIAIALRKNNSDLKNKLNAAIKEIRLDGTYDKIMKKYFTFDIY</sequence>
<dbReference type="GO" id="GO:0015276">
    <property type="term" value="F:ligand-gated monoatomic ion channel activity"/>
    <property type="evidence" value="ECO:0007669"/>
    <property type="project" value="InterPro"/>
</dbReference>
<feature type="domain" description="Ionotropic glutamate receptor C-terminal" evidence="4">
    <location>
        <begin position="23"/>
        <end position="247"/>
    </location>
</feature>
<proteinExistence type="predicted"/>
<accession>A0A380ZEJ4</accession>
<dbReference type="EMBL" id="UFTF01000001">
    <property type="protein sequence ID" value="SUV44774.1"/>
    <property type="molecule type" value="Genomic_DNA"/>
</dbReference>
<dbReference type="Proteomes" id="UP000254950">
    <property type="component" value="Unassembled WGS sequence"/>
</dbReference>
<evidence type="ECO:0000313" key="6">
    <source>
        <dbReference type="Proteomes" id="UP000254950"/>
    </source>
</evidence>
<dbReference type="PANTHER" id="PTHR35936:SF17">
    <property type="entry name" value="ARGININE-BINDING EXTRACELLULAR PROTEIN ARTP"/>
    <property type="match status" value="1"/>
</dbReference>
<dbReference type="SUPFAM" id="SSF53850">
    <property type="entry name" value="Periplasmic binding protein-like II"/>
    <property type="match status" value="1"/>
</dbReference>
<dbReference type="InterPro" id="IPR001320">
    <property type="entry name" value="Iontro_rcpt_C"/>
</dbReference>
<dbReference type="SMART" id="SM00079">
    <property type="entry name" value="PBPe"/>
    <property type="match status" value="1"/>
</dbReference>
<dbReference type="Pfam" id="PF00497">
    <property type="entry name" value="SBP_bac_3"/>
    <property type="match status" value="1"/>
</dbReference>
<feature type="signal peptide" evidence="2">
    <location>
        <begin position="1"/>
        <end position="21"/>
    </location>
</feature>
<evidence type="ECO:0000313" key="5">
    <source>
        <dbReference type="EMBL" id="SUV44774.1"/>
    </source>
</evidence>
<reference evidence="5 6" key="1">
    <citation type="submission" date="2018-06" db="EMBL/GenBank/DDBJ databases">
        <authorList>
            <consortium name="Pathogen Informatics"/>
            <person name="Doyle S."/>
        </authorList>
    </citation>
    <scope>NUCLEOTIDE SEQUENCE [LARGE SCALE GENOMIC DNA]</scope>
    <source>
        <strain evidence="5 6">NCTC12862</strain>
    </source>
</reference>
<evidence type="ECO:0000256" key="2">
    <source>
        <dbReference type="SAM" id="SignalP"/>
    </source>
</evidence>
<keyword evidence="1 2" id="KW-0732">Signal</keyword>
<gene>
    <name evidence="5" type="primary">hisJ_1</name>
    <name evidence="5" type="ORF">NCTC12862_00528</name>
</gene>
<organism evidence="5 6">
    <name type="scientific">Bartonella doshiae</name>
    <dbReference type="NCBI Taxonomy" id="33044"/>
    <lineage>
        <taxon>Bacteria</taxon>
        <taxon>Pseudomonadati</taxon>
        <taxon>Pseudomonadota</taxon>
        <taxon>Alphaproteobacteria</taxon>
        <taxon>Hyphomicrobiales</taxon>
        <taxon>Bartonellaceae</taxon>
        <taxon>Bartonella</taxon>
    </lineage>
</organism>
<dbReference type="AlphaFoldDB" id="A0A380ZEJ4"/>
<evidence type="ECO:0000259" key="4">
    <source>
        <dbReference type="SMART" id="SM00079"/>
    </source>
</evidence>
<dbReference type="OrthoDB" id="9807134at2"/>
<name>A0A380ZEJ4_BARDO</name>
<dbReference type="Gene3D" id="3.40.190.10">
    <property type="entry name" value="Periplasmic binding protein-like II"/>
    <property type="match status" value="2"/>
</dbReference>
<evidence type="ECO:0000256" key="1">
    <source>
        <dbReference type="ARBA" id="ARBA00022729"/>
    </source>
</evidence>
<dbReference type="PANTHER" id="PTHR35936">
    <property type="entry name" value="MEMBRANE-BOUND LYTIC MUREIN TRANSGLYCOSYLASE F"/>
    <property type="match status" value="1"/>
</dbReference>
<protein>
    <submittedName>
        <fullName evidence="5">Histidine-binding periplasmic protein</fullName>
    </submittedName>
</protein>
<dbReference type="SMART" id="SM00062">
    <property type="entry name" value="PBPb"/>
    <property type="match status" value="1"/>
</dbReference>
<dbReference type="GO" id="GO:0016020">
    <property type="term" value="C:membrane"/>
    <property type="evidence" value="ECO:0007669"/>
    <property type="project" value="InterPro"/>
</dbReference>
<evidence type="ECO:0000259" key="3">
    <source>
        <dbReference type="SMART" id="SM00062"/>
    </source>
</evidence>
<dbReference type="STRING" id="33044.GCA_900005695_00249"/>
<feature type="domain" description="Solute-binding protein family 3/N-terminal" evidence="3">
    <location>
        <begin position="23"/>
        <end position="248"/>
    </location>
</feature>
<dbReference type="RefSeq" id="WP_004854589.1">
    <property type="nucleotide sequence ID" value="NZ_CACVBH010000008.1"/>
</dbReference>
<feature type="chain" id="PRO_5016707098" evidence="2">
    <location>
        <begin position="22"/>
        <end position="250"/>
    </location>
</feature>
<dbReference type="InterPro" id="IPR001638">
    <property type="entry name" value="Solute-binding_3/MltF_N"/>
</dbReference>